<comment type="similarity">
    <text evidence="1 4">Belongs to the inositol phosphokinase (IPK) family.</text>
</comment>
<feature type="compositionally biased region" description="Polar residues" evidence="5">
    <location>
        <begin position="550"/>
        <end position="574"/>
    </location>
</feature>
<gene>
    <name evidence="6" type="ORF">GRF29_106g634792</name>
</gene>
<feature type="region of interest" description="Disordered" evidence="5">
    <location>
        <begin position="1"/>
        <end position="190"/>
    </location>
</feature>
<feature type="compositionally biased region" description="Basic residues" evidence="5">
    <location>
        <begin position="800"/>
        <end position="814"/>
    </location>
</feature>
<feature type="compositionally biased region" description="Polar residues" evidence="5">
    <location>
        <begin position="1145"/>
        <end position="1156"/>
    </location>
</feature>
<dbReference type="GO" id="GO:0032958">
    <property type="term" value="P:inositol phosphate biosynthetic process"/>
    <property type="evidence" value="ECO:0007669"/>
    <property type="project" value="InterPro"/>
</dbReference>
<feature type="compositionally biased region" description="Polar residues" evidence="5">
    <location>
        <begin position="1164"/>
        <end position="1174"/>
    </location>
</feature>
<feature type="compositionally biased region" description="Basic and acidic residues" evidence="5">
    <location>
        <begin position="268"/>
        <end position="292"/>
    </location>
</feature>
<dbReference type="GO" id="GO:0000824">
    <property type="term" value="F:inositol-1,4,5,6-tetrakisphosphate 3-kinase activity"/>
    <property type="evidence" value="ECO:0007669"/>
    <property type="project" value="TreeGrafter"/>
</dbReference>
<feature type="region of interest" description="Disordered" evidence="5">
    <location>
        <begin position="376"/>
        <end position="505"/>
    </location>
</feature>
<dbReference type="EC" id="2.7.-.-" evidence="4"/>
<feature type="region of interest" description="Disordered" evidence="5">
    <location>
        <begin position="1143"/>
        <end position="1177"/>
    </location>
</feature>
<dbReference type="GO" id="GO:0005737">
    <property type="term" value="C:cytoplasm"/>
    <property type="evidence" value="ECO:0007669"/>
    <property type="project" value="TreeGrafter"/>
</dbReference>
<dbReference type="PANTHER" id="PTHR12400">
    <property type="entry name" value="INOSITOL POLYPHOSPHATE KINASE"/>
    <property type="match status" value="1"/>
</dbReference>
<evidence type="ECO:0000256" key="2">
    <source>
        <dbReference type="ARBA" id="ARBA00022679"/>
    </source>
</evidence>
<dbReference type="GO" id="GO:0046854">
    <property type="term" value="P:phosphatidylinositol phosphate biosynthetic process"/>
    <property type="evidence" value="ECO:0007669"/>
    <property type="project" value="TreeGrafter"/>
</dbReference>
<evidence type="ECO:0000256" key="4">
    <source>
        <dbReference type="RuleBase" id="RU363090"/>
    </source>
</evidence>
<evidence type="ECO:0000256" key="1">
    <source>
        <dbReference type="ARBA" id="ARBA00007374"/>
    </source>
</evidence>
<feature type="compositionally biased region" description="Low complexity" evidence="5">
    <location>
        <begin position="518"/>
        <end position="534"/>
    </location>
</feature>
<dbReference type="Pfam" id="PF03770">
    <property type="entry name" value="IPK"/>
    <property type="match status" value="1"/>
</dbReference>
<feature type="region of interest" description="Disordered" evidence="5">
    <location>
        <begin position="856"/>
        <end position="904"/>
    </location>
</feature>
<dbReference type="Proteomes" id="UP001280581">
    <property type="component" value="Unassembled WGS sequence"/>
</dbReference>
<proteinExistence type="inferred from homology"/>
<feature type="compositionally biased region" description="Low complexity" evidence="5">
    <location>
        <begin position="1"/>
        <end position="25"/>
    </location>
</feature>
<dbReference type="EMBL" id="WVTA01000010">
    <property type="protein sequence ID" value="KAK3203777.1"/>
    <property type="molecule type" value="Genomic_DNA"/>
</dbReference>
<dbReference type="PANTHER" id="PTHR12400:SF21">
    <property type="entry name" value="KINASE"/>
    <property type="match status" value="1"/>
</dbReference>
<feature type="region of interest" description="Disordered" evidence="5">
    <location>
        <begin position="267"/>
        <end position="339"/>
    </location>
</feature>
<feature type="compositionally biased region" description="Polar residues" evidence="5">
    <location>
        <begin position="143"/>
        <end position="154"/>
    </location>
</feature>
<evidence type="ECO:0000313" key="7">
    <source>
        <dbReference type="Proteomes" id="UP001280581"/>
    </source>
</evidence>
<feature type="region of interest" description="Disordered" evidence="5">
    <location>
        <begin position="658"/>
        <end position="710"/>
    </location>
</feature>
<comment type="caution">
    <text evidence="6">The sequence shown here is derived from an EMBL/GenBank/DDBJ whole genome shotgun (WGS) entry which is preliminary data.</text>
</comment>
<evidence type="ECO:0000256" key="5">
    <source>
        <dbReference type="SAM" id="MobiDB-lite"/>
    </source>
</evidence>
<feature type="compositionally biased region" description="Polar residues" evidence="5">
    <location>
        <begin position="305"/>
        <end position="326"/>
    </location>
</feature>
<feature type="compositionally biased region" description="Low complexity" evidence="5">
    <location>
        <begin position="125"/>
        <end position="141"/>
    </location>
</feature>
<reference evidence="6 7" key="1">
    <citation type="submission" date="2021-02" db="EMBL/GenBank/DDBJ databases">
        <title>Genome assembly of Pseudopithomyces chartarum.</title>
        <authorList>
            <person name="Jauregui R."/>
            <person name="Singh J."/>
            <person name="Voisey C."/>
        </authorList>
    </citation>
    <scope>NUCLEOTIDE SEQUENCE [LARGE SCALE GENOMIC DNA]</scope>
    <source>
        <strain evidence="6 7">AGR01</strain>
    </source>
</reference>
<keyword evidence="3 4" id="KW-0418">Kinase</keyword>
<sequence length="1281" mass="142914">MSPPLHASRRASPPAPVSLSVPQSPGHGDADHTSSPARDDVTPKRLSQSGRSKTAPLDLNHLWTPSVDQPQLSERDSIFATTYLPSDSPAPSPRTLARSTQHNDYVEDQTRSDMAVNVSTPRRLTAASTPRQQQTQQPPSSLKEAQSLLSARFNSSRKHEPDMSFESMAESPPPFMSPVDSPVHRPTTPASVIHHTTSLDDTLAESDNTTERLKNRMWRVGNAEAFLQHSGHAPRKSGHVDKKIEATLAKSEVPAAARSRKASHYLRVFKENDAAEEQKKREGRGKDRRQPERALQNLQEEDLPRSSSSALTEQLQKASRPSSAANSPYGGPATSYFETSADAGREDGSIQFSVNEAGRAQELPARLLEEIRNFHNLTPGGQRGSSFSKSLPTAAAEKLRAHGAKARTPHMRDSLDYFQTPRDGSSDHSPGSEEEESEKEHISSALYFPHRQLKSPEPIPEEEETRRAEVASIRKLSNANAGKGPKGWAKEEAVKTPEEVEISLQSQDTNQCLHGDIQSTSSAQQDDSTSLASAPADATTSAESEYDSLAESSHSLNDYDSSATDDLGTTPTATSRKHEQKPAAPVQPPAPLGAVELKPFNHQVGGHTTVYRFSRRAVCKQLNNRENEFYETVERQHPELLNFLPRYIGVLNVTYRKAPKRKKTKDKSKDDAVAQTSTDTSVKHDHGASAEDKPEENQPRIVSHSQQTTAVPQVVFENNRHIIPENLFRLPPRRSATPDPWIGNSYSQYHRRNQSDVGFSAMESSSRPPLRQQSSWGVTTINRKLQEEVLRQVFAPPPIHHRHRHHHHNSLPHRSRADAHGITNSVPSMRRNSADISEITMHEESTRKQVLKAEAHRQMTRSSSGSLPRDTTYLDDEHLEPPATPHSRRRHSGGGLTRRPCGVDTNRRAPLEYYEEDGYGGDGEEEVFTMDEDSRLRQRDQQNLEQMRNGAVFTSEANAPGGTMLPAPLTPKEKTPMAMEETPSNPKEAQQQPDERVQHFLLLEDLTAGMTKPCVLDLKMGTRQYGIEADEKKQRSQRRKCQMTTSRELGVRVCGMQIWNVKTQSYVFEDKYYGRDLKAGKEFQDALKRFFWDGTGHKAALKQIPIILEKISALERMIRELPGYRFYASSLLMLYDRGEGEQKETQPLMNGLSSSSNEDDTLISPKSSTPTSNPVPKHTSEIKLKIVDFANCVTAEDSLADTVPCPPHDPEGVDRGYLRGLRSLRLYFQRIWRDVNEKDWVERGEGEGMSRDSHHDGPEMGASGPGWLDEVVNTDSGYVSF</sequence>
<evidence type="ECO:0000313" key="6">
    <source>
        <dbReference type="EMBL" id="KAK3203777.1"/>
    </source>
</evidence>
<keyword evidence="2 4" id="KW-0808">Transferase</keyword>
<organism evidence="6 7">
    <name type="scientific">Pseudopithomyces chartarum</name>
    <dbReference type="NCBI Taxonomy" id="1892770"/>
    <lineage>
        <taxon>Eukaryota</taxon>
        <taxon>Fungi</taxon>
        <taxon>Dikarya</taxon>
        <taxon>Ascomycota</taxon>
        <taxon>Pezizomycotina</taxon>
        <taxon>Dothideomycetes</taxon>
        <taxon>Pleosporomycetidae</taxon>
        <taxon>Pleosporales</taxon>
        <taxon>Massarineae</taxon>
        <taxon>Didymosphaeriaceae</taxon>
        <taxon>Pseudopithomyces</taxon>
    </lineage>
</organism>
<feature type="compositionally biased region" description="Basic and acidic residues" evidence="5">
    <location>
        <begin position="28"/>
        <end position="43"/>
    </location>
</feature>
<feature type="region of interest" description="Disordered" evidence="5">
    <location>
        <begin position="800"/>
        <end position="828"/>
    </location>
</feature>
<feature type="compositionally biased region" description="Basic and acidic residues" evidence="5">
    <location>
        <begin position="488"/>
        <end position="498"/>
    </location>
</feature>
<dbReference type="InterPro" id="IPR038286">
    <property type="entry name" value="IPK_sf"/>
</dbReference>
<dbReference type="SUPFAM" id="SSF56104">
    <property type="entry name" value="SAICAR synthase-like"/>
    <property type="match status" value="1"/>
</dbReference>
<feature type="compositionally biased region" description="Basic and acidic residues" evidence="5">
    <location>
        <begin position="681"/>
        <end position="698"/>
    </location>
</feature>
<dbReference type="GO" id="GO:0008440">
    <property type="term" value="F:inositol-1,4,5-trisphosphate 3-kinase activity"/>
    <property type="evidence" value="ECO:0007669"/>
    <property type="project" value="TreeGrafter"/>
</dbReference>
<feature type="region of interest" description="Disordered" evidence="5">
    <location>
        <begin position="518"/>
        <end position="592"/>
    </location>
</feature>
<evidence type="ECO:0000256" key="3">
    <source>
        <dbReference type="ARBA" id="ARBA00022777"/>
    </source>
</evidence>
<feature type="compositionally biased region" description="Polar residues" evidence="5">
    <location>
        <begin position="982"/>
        <end position="992"/>
    </location>
</feature>
<feature type="compositionally biased region" description="Basic and acidic residues" evidence="5">
    <location>
        <begin position="1243"/>
        <end position="1258"/>
    </location>
</feature>
<protein>
    <recommendedName>
        <fullName evidence="4">Kinase</fullName>
        <ecNumber evidence="4">2.7.-.-</ecNumber>
    </recommendedName>
</protein>
<dbReference type="InterPro" id="IPR005522">
    <property type="entry name" value="IPK"/>
</dbReference>
<keyword evidence="7" id="KW-1185">Reference proteome</keyword>
<dbReference type="GO" id="GO:0005634">
    <property type="term" value="C:nucleus"/>
    <property type="evidence" value="ECO:0007669"/>
    <property type="project" value="TreeGrafter"/>
</dbReference>
<feature type="region of interest" description="Disordered" evidence="5">
    <location>
        <begin position="1243"/>
        <end position="1269"/>
    </location>
</feature>
<name>A0AAN6LT35_9PLEO</name>
<dbReference type="Gene3D" id="3.30.470.160">
    <property type="entry name" value="Inositol polyphosphate kinase"/>
    <property type="match status" value="1"/>
</dbReference>
<accession>A0AAN6LT35</accession>
<feature type="region of interest" description="Disordered" evidence="5">
    <location>
        <begin position="955"/>
        <end position="994"/>
    </location>
</feature>